<dbReference type="SUPFAM" id="SSF49854">
    <property type="entry name" value="Spermadhesin, CUB domain"/>
    <property type="match status" value="2"/>
</dbReference>
<dbReference type="SUPFAM" id="SSF57184">
    <property type="entry name" value="Growth factor receptor domain"/>
    <property type="match status" value="3"/>
</dbReference>
<dbReference type="Pfam" id="PF07699">
    <property type="entry name" value="Ephrin_rec_like"/>
    <property type="match status" value="4"/>
</dbReference>
<evidence type="ECO:0000259" key="18">
    <source>
        <dbReference type="PROSITE" id="PS51828"/>
    </source>
</evidence>
<dbReference type="Pfam" id="PF00354">
    <property type="entry name" value="Pentaxin"/>
    <property type="match status" value="1"/>
</dbReference>
<dbReference type="Gene3D" id="3.40.50.410">
    <property type="entry name" value="von Willebrand factor, type A domain"/>
    <property type="match status" value="1"/>
</dbReference>
<feature type="domain" description="VWFA" evidence="15">
    <location>
        <begin position="42"/>
        <end position="224"/>
    </location>
</feature>
<feature type="domain" description="CUB" evidence="13">
    <location>
        <begin position="1935"/>
        <end position="2041"/>
    </location>
</feature>
<dbReference type="InterPro" id="IPR000152">
    <property type="entry name" value="EGF-type_Asp/Asn_hydroxyl_site"/>
</dbReference>
<comment type="subcellular location">
    <subcellularLocation>
        <location evidence="1">Membrane</location>
    </subcellularLocation>
</comment>
<dbReference type="InterPro" id="IPR011641">
    <property type="entry name" value="Tyr-kin_ephrin_A/B_rcpt-like"/>
</dbReference>
<dbReference type="Pfam" id="PF00431">
    <property type="entry name" value="CUB"/>
    <property type="match status" value="2"/>
</dbReference>
<comment type="caution">
    <text evidence="19">The sequence shown here is derived from an EMBL/GenBank/DDBJ whole genome shotgun (WGS) entry which is preliminary data.</text>
</comment>
<dbReference type="PROSITE" id="PS50234">
    <property type="entry name" value="VWFA"/>
    <property type="match status" value="1"/>
</dbReference>
<dbReference type="FunFam" id="2.10.70.10:FF:000011">
    <property type="entry name" value="CUB and sushi domain-containing protein 3 isoform A"/>
    <property type="match status" value="1"/>
</dbReference>
<evidence type="ECO:0000259" key="13">
    <source>
        <dbReference type="PROSITE" id="PS01180"/>
    </source>
</evidence>
<proteinExistence type="predicted"/>
<feature type="domain" description="EGF-like" evidence="14">
    <location>
        <begin position="1555"/>
        <end position="1595"/>
    </location>
</feature>
<dbReference type="CDD" id="cd00054">
    <property type="entry name" value="EGF_CA"/>
    <property type="match status" value="8"/>
</dbReference>
<evidence type="ECO:0000256" key="1">
    <source>
        <dbReference type="ARBA" id="ARBA00004370"/>
    </source>
</evidence>
<feature type="domain" description="EGF-like" evidence="14">
    <location>
        <begin position="1030"/>
        <end position="1066"/>
    </location>
</feature>
<dbReference type="SMART" id="SM00181">
    <property type="entry name" value="EGF"/>
    <property type="match status" value="10"/>
</dbReference>
<dbReference type="PROSITE" id="PS00010">
    <property type="entry name" value="ASX_HYDROXYL"/>
    <property type="match status" value="3"/>
</dbReference>
<dbReference type="FunFam" id="2.10.25.10:FF:000472">
    <property type="entry name" value="Uncharacterized protein, isoform A"/>
    <property type="match status" value="1"/>
</dbReference>
<dbReference type="PROSITE" id="PS50825">
    <property type="entry name" value="HYR"/>
    <property type="match status" value="2"/>
</dbReference>
<gene>
    <name evidence="19" type="ORF">P5673_027847</name>
</gene>
<feature type="chain" id="PRO_5042105206" evidence="12">
    <location>
        <begin position="20"/>
        <end position="2151"/>
    </location>
</feature>
<dbReference type="Proteomes" id="UP001249851">
    <property type="component" value="Unassembled WGS sequence"/>
</dbReference>
<feature type="disulfide bond" evidence="10">
    <location>
        <begin position="1729"/>
        <end position="1756"/>
    </location>
</feature>
<dbReference type="InterPro" id="IPR035976">
    <property type="entry name" value="Sushi/SCR/CCP_sf"/>
</dbReference>
<dbReference type="FunFam" id="2.10.25.10:FF:000143">
    <property type="entry name" value="Protein crumbs 1"/>
    <property type="match status" value="1"/>
</dbReference>
<dbReference type="InterPro" id="IPR013320">
    <property type="entry name" value="ConA-like_dom_sf"/>
</dbReference>
<feature type="domain" description="Sushi" evidence="17">
    <location>
        <begin position="1816"/>
        <end position="1874"/>
    </location>
</feature>
<feature type="domain" description="EGF-like" evidence="14">
    <location>
        <begin position="1182"/>
        <end position="1218"/>
    </location>
</feature>
<feature type="disulfide bond" evidence="9">
    <location>
        <begin position="1208"/>
        <end position="1217"/>
    </location>
</feature>
<dbReference type="InterPro" id="IPR003410">
    <property type="entry name" value="HYR_dom"/>
</dbReference>
<evidence type="ECO:0000256" key="6">
    <source>
        <dbReference type="ARBA" id="ARBA00023136"/>
    </source>
</evidence>
<dbReference type="Gene3D" id="2.60.120.200">
    <property type="match status" value="1"/>
</dbReference>
<dbReference type="Gene3D" id="2.10.50.10">
    <property type="entry name" value="Tumor Necrosis Factor Receptor, subunit A, domain 2"/>
    <property type="match status" value="3"/>
</dbReference>
<dbReference type="SUPFAM" id="SSF57535">
    <property type="entry name" value="Complement control module/SCR domain"/>
    <property type="match status" value="7"/>
</dbReference>
<dbReference type="InterPro" id="IPR000436">
    <property type="entry name" value="Sushi_SCR_CCP_dom"/>
</dbReference>
<dbReference type="Gene3D" id="2.10.25.10">
    <property type="entry name" value="Laminin"/>
    <property type="match status" value="10"/>
</dbReference>
<feature type="disulfide bond" evidence="9">
    <location>
        <begin position="1094"/>
        <end position="1103"/>
    </location>
</feature>
<dbReference type="SUPFAM" id="SSF53300">
    <property type="entry name" value="vWA-like"/>
    <property type="match status" value="1"/>
</dbReference>
<dbReference type="CDD" id="cd00033">
    <property type="entry name" value="CCP"/>
    <property type="match status" value="6"/>
</dbReference>
<keyword evidence="4 12" id="KW-0732">Signal</keyword>
<evidence type="ECO:0000256" key="2">
    <source>
        <dbReference type="ARBA" id="ARBA00022536"/>
    </source>
</evidence>
<dbReference type="InterPro" id="IPR049883">
    <property type="entry name" value="NOTCH1_EGF-like"/>
</dbReference>
<keyword evidence="2 9" id="KW-0245">EGF-like domain</keyword>
<dbReference type="PROSITE" id="PS01187">
    <property type="entry name" value="EGF_CA"/>
    <property type="match status" value="3"/>
</dbReference>
<feature type="domain" description="Sushi" evidence="17">
    <location>
        <begin position="335"/>
        <end position="393"/>
    </location>
</feature>
<feature type="domain" description="EGF-like" evidence="14">
    <location>
        <begin position="1220"/>
        <end position="1256"/>
    </location>
</feature>
<dbReference type="Pfam" id="PF00084">
    <property type="entry name" value="Sushi"/>
    <property type="match status" value="6"/>
</dbReference>
<dbReference type="SMART" id="SM00327">
    <property type="entry name" value="VWA"/>
    <property type="match status" value="1"/>
</dbReference>
<feature type="domain" description="EGF-like" evidence="14">
    <location>
        <begin position="1068"/>
        <end position="1104"/>
    </location>
</feature>
<feature type="domain" description="HYR" evidence="16">
    <location>
        <begin position="503"/>
        <end position="594"/>
    </location>
</feature>
<evidence type="ECO:0000256" key="9">
    <source>
        <dbReference type="PROSITE-ProRule" id="PRU00076"/>
    </source>
</evidence>
<feature type="domain" description="Sushi" evidence="17">
    <location>
        <begin position="1759"/>
        <end position="1815"/>
    </location>
</feature>
<evidence type="ECO:0000256" key="12">
    <source>
        <dbReference type="SAM" id="SignalP"/>
    </source>
</evidence>
<evidence type="ECO:0000256" key="8">
    <source>
        <dbReference type="ARBA" id="ARBA00023180"/>
    </source>
</evidence>
<feature type="domain" description="Sushi" evidence="17">
    <location>
        <begin position="394"/>
        <end position="453"/>
    </location>
</feature>
<feature type="disulfide bond" evidence="10">
    <location>
        <begin position="364"/>
        <end position="391"/>
    </location>
</feature>
<evidence type="ECO:0000256" key="10">
    <source>
        <dbReference type="PROSITE-ProRule" id="PRU00302"/>
    </source>
</evidence>
<feature type="disulfide bond" evidence="10">
    <location>
        <begin position="1903"/>
        <end position="1930"/>
    </location>
</feature>
<evidence type="ECO:0000259" key="17">
    <source>
        <dbReference type="PROSITE" id="PS50923"/>
    </source>
</evidence>
<dbReference type="InterPro" id="IPR013032">
    <property type="entry name" value="EGF-like_CS"/>
</dbReference>
<evidence type="ECO:0000256" key="3">
    <source>
        <dbReference type="ARBA" id="ARBA00022659"/>
    </source>
</evidence>
<feature type="domain" description="Pentraxin (PTX)" evidence="18">
    <location>
        <begin position="1257"/>
        <end position="1469"/>
    </location>
</feature>
<dbReference type="SMART" id="SM00179">
    <property type="entry name" value="EGF_CA"/>
    <property type="match status" value="10"/>
</dbReference>
<feature type="disulfide bond" evidence="9">
    <location>
        <begin position="1170"/>
        <end position="1179"/>
    </location>
</feature>
<feature type="disulfide bond" evidence="10">
    <location>
        <begin position="424"/>
        <end position="451"/>
    </location>
</feature>
<feature type="domain" description="CUB" evidence="13">
    <location>
        <begin position="2043"/>
        <end position="2146"/>
    </location>
</feature>
<feature type="domain" description="EGF-like" evidence="14">
    <location>
        <begin position="1144"/>
        <end position="1180"/>
    </location>
</feature>
<dbReference type="SUPFAM" id="SSF57196">
    <property type="entry name" value="EGF/Laminin"/>
    <property type="match status" value="6"/>
</dbReference>
<evidence type="ECO:0000256" key="4">
    <source>
        <dbReference type="ARBA" id="ARBA00022729"/>
    </source>
</evidence>
<dbReference type="InterPro" id="IPR026823">
    <property type="entry name" value="cEGF"/>
</dbReference>
<evidence type="ECO:0000259" key="16">
    <source>
        <dbReference type="PROSITE" id="PS50825"/>
    </source>
</evidence>
<accession>A0AAD9PYJ6</accession>
<dbReference type="PROSITE" id="PS00022">
    <property type="entry name" value="EGF_1"/>
    <property type="match status" value="6"/>
</dbReference>
<dbReference type="FunFam" id="2.10.25.10:FF:000117">
    <property type="entry name" value="Delta-like protein"/>
    <property type="match status" value="1"/>
</dbReference>
<feature type="disulfide bond" evidence="9">
    <location>
        <begin position="1132"/>
        <end position="1141"/>
    </location>
</feature>
<evidence type="ECO:0000313" key="20">
    <source>
        <dbReference type="Proteomes" id="UP001249851"/>
    </source>
</evidence>
<dbReference type="Gene3D" id="2.60.120.290">
    <property type="entry name" value="Spermadhesin, CUB domain"/>
    <property type="match status" value="2"/>
</dbReference>
<organism evidence="19 20">
    <name type="scientific">Acropora cervicornis</name>
    <name type="common">Staghorn coral</name>
    <dbReference type="NCBI Taxonomy" id="6130"/>
    <lineage>
        <taxon>Eukaryota</taxon>
        <taxon>Metazoa</taxon>
        <taxon>Cnidaria</taxon>
        <taxon>Anthozoa</taxon>
        <taxon>Hexacorallia</taxon>
        <taxon>Scleractinia</taxon>
        <taxon>Astrocoeniina</taxon>
        <taxon>Acroporidae</taxon>
        <taxon>Acropora</taxon>
    </lineage>
</organism>
<dbReference type="InterPro" id="IPR035914">
    <property type="entry name" value="Sperma_CUB_dom_sf"/>
</dbReference>
<dbReference type="Pfam" id="PF12662">
    <property type="entry name" value="cEGF"/>
    <property type="match status" value="1"/>
</dbReference>
<keyword evidence="5" id="KW-0677">Repeat</keyword>
<feature type="domain" description="EGF-like" evidence="14">
    <location>
        <begin position="1657"/>
        <end position="1699"/>
    </location>
</feature>
<evidence type="ECO:0000256" key="5">
    <source>
        <dbReference type="ARBA" id="ARBA00022737"/>
    </source>
</evidence>
<dbReference type="PROSITE" id="PS50026">
    <property type="entry name" value="EGF_3"/>
    <property type="match status" value="8"/>
</dbReference>
<feature type="disulfide bond" evidence="9">
    <location>
        <begin position="1246"/>
        <end position="1255"/>
    </location>
</feature>
<feature type="compositionally biased region" description="Polar residues" evidence="11">
    <location>
        <begin position="540"/>
        <end position="555"/>
    </location>
</feature>
<evidence type="ECO:0000256" key="11">
    <source>
        <dbReference type="SAM" id="MobiDB-lite"/>
    </source>
</evidence>
<feature type="region of interest" description="Disordered" evidence="11">
    <location>
        <begin position="536"/>
        <end position="555"/>
    </location>
</feature>
<feature type="domain" description="EGF-like" evidence="14">
    <location>
        <begin position="1106"/>
        <end position="1142"/>
    </location>
</feature>
<dbReference type="FunFam" id="2.10.25.10:FF:000010">
    <property type="entry name" value="Pro-epidermal growth factor"/>
    <property type="match status" value="1"/>
</dbReference>
<dbReference type="PROSITE" id="PS51828">
    <property type="entry name" value="PTX_2"/>
    <property type="match status" value="1"/>
</dbReference>
<feature type="domain" description="HYR" evidence="16">
    <location>
        <begin position="595"/>
        <end position="675"/>
    </location>
</feature>
<feature type="disulfide bond" evidence="9">
    <location>
        <begin position="1056"/>
        <end position="1065"/>
    </location>
</feature>
<dbReference type="InterPro" id="IPR000859">
    <property type="entry name" value="CUB_dom"/>
</dbReference>
<reference evidence="19" key="1">
    <citation type="journal article" date="2023" name="G3 (Bethesda)">
        <title>Whole genome assembly and annotation of the endangered Caribbean coral Acropora cervicornis.</title>
        <authorList>
            <person name="Selwyn J.D."/>
            <person name="Vollmer S.V."/>
        </authorList>
    </citation>
    <scope>NUCLEOTIDE SEQUENCE</scope>
    <source>
        <strain evidence="19">K2</strain>
    </source>
</reference>
<evidence type="ECO:0000256" key="7">
    <source>
        <dbReference type="ARBA" id="ARBA00023157"/>
    </source>
</evidence>
<dbReference type="EMBL" id="JARQWQ010000099">
    <property type="protein sequence ID" value="KAK2551259.1"/>
    <property type="molecule type" value="Genomic_DNA"/>
</dbReference>
<dbReference type="FunFam" id="2.10.25.10:FF:000173">
    <property type="entry name" value="Neurogenic locus notch protein 2"/>
    <property type="match status" value="1"/>
</dbReference>
<keyword evidence="8" id="KW-0325">Glycoprotein</keyword>
<dbReference type="InterPro" id="IPR009030">
    <property type="entry name" value="Growth_fac_rcpt_cys_sf"/>
</dbReference>
<sequence>MEVLFMVFATLLSIAAVEAGLLDNEVQILNNFKQKYNNSKSDLIFLMDVSGSVSNYGFRTEKIFVESLLNEFSVAPFSTRVGVITFGYQIKTDINYIDIDGASVTHQKCEFKPWFVNNVKHRYGYATNMKEAFSTSTNLLQTALNNNHKRLGVHTVAIMITDGYWNYGDPRANANTLKSTYGVDLFMVGVDGYSKWQLDALASSTDHVLEFSTFSKFHELALFIRGDAHDNVFMKVGTSKCPQAGGCDTNAYCACGTVSGRYQCVCNPGYYGAGNSGNCYPCIRGTYKRYSNTKDCTPCPTHSTTASNGSTLIDECYCFTGYEGNPANNVPCTAVQCEVLAAPADGGFLAPCGNTYQDVCEFKCNDGYVLQGTSSRTCQSNKIWSGSLVQCQIVECAPLPSLNHGNKQCTGKGYQYNDQCSFTCAVGHERKGSALRTCQADGQWSGTSTSCEARLCPALRALAFGQVSPPECVTTPQQYNTGCFMACNPGFDMTGRNVVICGADDNQPPVITCPSAVSSSTDNGLSTKSVSWNDPIATDNAESSDPNATPTVVKSPNYISSPYDFPVGTTRITYTATDKSNNTQSCVFIVTVRDTEKPEINCPPNKDILKKNDIPVVTVYWDAPTYSDNSGLPVVIFTEAINGSQFSVGQHQITYTATDQANNVKSCHFFIVVSPCTYSAIFTGDLCSVSCNVNYEFSRVPALFYICKDEGKWDLFFFDPKVEDVMPWPDCTDPAVQENAKVQFQTGLNSVFDDTPDWCQSQNICSLDNIKITCGKTQTNRKRRSDVIIIDLDVSFITKNNNFRKAVSDLESNVAKAKVSSKMQAIQVSSSERMTLNTVNETETYGVCVNGSVFGLNPSSGHNQQCQNCPVGTFFDIKERNCVACPQDTYNPLTGQVGLCRVCPQGTFTVNNGSKNISQCLDACQPGEFSTTGLANCLKCPVNTYQSLARQQTCQQCPGSTVTIGIGAKSISGCGMPCAAGTYAKTGVEPCIPCAKGYYQPFEKQTYCLRCGDTKSTYGLGASTAAQCVDILECASNPCNNDATCVESEGGFKCICKPGFTGKNCEVEENECVLSPCAKGSTCVDKVNGYLCLCPPEYSGVHCDVKSSGCIGNKCASGSTCVNTPSGHDCVCPIGYEGTFCETKSNECKSSPCQNGGTCSIVNHSFKCSCPAGYSGTQCEKNDDACLPGSCLNGATCHNTVTGHTCNCAQGFAGRKCEVNINECSSSPCQNYGSCVDQANGYKCYCKPSFTGAKCETVVSTDFDLEFSRSLGRGTSVVENHQEVKAFTVAFWMKVEEGEIDPGTPISYAVSIGDGTVVDNALVIHDYNGFNIWVMGQKVGTGVPATDGKWHHMALTWQNSNGIWKVYKDGSNVKQNTEAEAFQKGQVIPAGGLFVLGQEQDELGQDFSANEAFIGKMSQLNIWNYELAAQEIADMARSAENIVGNVVAWSDFHGPADKGVNKIEPSAARKENKCWTLWINNDSPSTGTGDAETNAGGCPGAAHFDCQTVEGLTLIDVELNKTTCTSSGITCLNSDQRADRSCPDFKVRYVCSCPTNTACSSKPCGAHGTCQALPVGYKCACNEGYEGRHYIDECTEGSSGCAQNCVNTYGSYKCKCRAGYSLKADGKTCSDIDECASDNGNCQQSCHNSVGSYRCTYINECSNNNGLGPCEHICVNSLLGYQCLCKPGFTLNSDRATCQVLTCMLPGDVKDGTKSTSANSHKTVVSYTCNSGFRLVGSATRTCQDDGTWSGEHPRCIAADCPEPAVPISGMVIGLQRKNGDTVRYECDVGFKLVGASYATCQNNAWSAQAPSCDAVNCGTPLPVTNGIITGTNYAYNSTITYSCVAANFKLSGSQVRTCQADGTWSGIQPVCLVISCGDPGSPVNGEILGSEFTYGKTVVYDCNPGYQLKGTRSRTCQLDGSWSGLVATCVSSSCGAFLVGPSGTFSSPNNPNNYPDNAYCRWKISVPVNKKVLVTFHSLKIQQNDFVEIYDDTLNVLITKLSGVYSNPVQFTSEQNVIDIRFISDGSQNAEGFYASYQQVTCGGIITQMGQSVLSPNYPNNYPNSVTCVWAIFPGQAFQLQIEEFYTESGYDFLKAYSSADFIFDIDGQWLSRPEYDVPQGVMYLKFTSNYRIPKKGFRATVKKFQISGK</sequence>
<dbReference type="PROSITE" id="PS01186">
    <property type="entry name" value="EGF_2"/>
    <property type="match status" value="6"/>
</dbReference>
<dbReference type="SMART" id="SM00032">
    <property type="entry name" value="CCP"/>
    <property type="match status" value="7"/>
</dbReference>
<name>A0AAD9PYJ6_ACRCE</name>
<dbReference type="PROSITE" id="PS01180">
    <property type="entry name" value="CUB"/>
    <property type="match status" value="2"/>
</dbReference>
<comment type="caution">
    <text evidence="9">Lacks conserved residue(s) required for the propagation of feature annotation.</text>
</comment>
<evidence type="ECO:0000259" key="14">
    <source>
        <dbReference type="PROSITE" id="PS50026"/>
    </source>
</evidence>
<feature type="signal peptide" evidence="12">
    <location>
        <begin position="1"/>
        <end position="19"/>
    </location>
</feature>
<protein>
    <submittedName>
        <fullName evidence="19">Sushi</fullName>
    </submittedName>
</protein>
<keyword evidence="3 10" id="KW-0768">Sushi</keyword>
<dbReference type="PANTHER" id="PTHR46393:SF7">
    <property type="entry name" value="COMPLEMENT C2"/>
    <property type="match status" value="1"/>
</dbReference>
<dbReference type="Pfam" id="PF00092">
    <property type="entry name" value="VWA"/>
    <property type="match status" value="1"/>
</dbReference>
<dbReference type="SUPFAM" id="SSF49899">
    <property type="entry name" value="Concanavalin A-like lectins/glucanases"/>
    <property type="match status" value="1"/>
</dbReference>
<keyword evidence="20" id="KW-1185">Reference proteome</keyword>
<dbReference type="PANTHER" id="PTHR46393">
    <property type="entry name" value="SUSHI DOMAIN-CONTAINING PROTEIN"/>
    <property type="match status" value="1"/>
</dbReference>
<dbReference type="Pfam" id="PF00008">
    <property type="entry name" value="EGF"/>
    <property type="match status" value="6"/>
</dbReference>
<dbReference type="CDD" id="cd00041">
    <property type="entry name" value="CUB"/>
    <property type="match status" value="2"/>
</dbReference>
<feature type="domain" description="Sushi" evidence="17">
    <location>
        <begin position="1875"/>
        <end position="1932"/>
    </location>
</feature>
<dbReference type="InterPro" id="IPR000742">
    <property type="entry name" value="EGF"/>
</dbReference>
<dbReference type="GO" id="GO:0005509">
    <property type="term" value="F:calcium ion binding"/>
    <property type="evidence" value="ECO:0007669"/>
    <property type="project" value="InterPro"/>
</dbReference>
<keyword evidence="7 9" id="KW-1015">Disulfide bond</keyword>
<dbReference type="InterPro" id="IPR036465">
    <property type="entry name" value="vWFA_dom_sf"/>
</dbReference>
<dbReference type="PROSITE" id="PS50923">
    <property type="entry name" value="SUSHI"/>
    <property type="match status" value="6"/>
</dbReference>
<dbReference type="SMART" id="SM00042">
    <property type="entry name" value="CUB"/>
    <property type="match status" value="2"/>
</dbReference>
<dbReference type="SMART" id="SM01411">
    <property type="entry name" value="Ephrin_rec_like"/>
    <property type="match status" value="4"/>
</dbReference>
<dbReference type="InterPro" id="IPR001881">
    <property type="entry name" value="EGF-like_Ca-bd_dom"/>
</dbReference>
<dbReference type="InterPro" id="IPR002035">
    <property type="entry name" value="VWF_A"/>
</dbReference>
<dbReference type="FunFam" id="2.10.25.10:FF:000004">
    <property type="entry name" value="Neurogenic locus notch 1"/>
    <property type="match status" value="1"/>
</dbReference>
<evidence type="ECO:0000259" key="15">
    <source>
        <dbReference type="PROSITE" id="PS50234"/>
    </source>
</evidence>
<evidence type="ECO:0000313" key="19">
    <source>
        <dbReference type="EMBL" id="KAK2551259.1"/>
    </source>
</evidence>
<reference evidence="19" key="2">
    <citation type="journal article" date="2023" name="Science">
        <title>Genomic signatures of disease resistance in endangered staghorn corals.</title>
        <authorList>
            <person name="Vollmer S.V."/>
            <person name="Selwyn J.D."/>
            <person name="Despard B.A."/>
            <person name="Roesel C.L."/>
        </authorList>
    </citation>
    <scope>NUCLEOTIDE SEQUENCE</scope>
    <source>
        <strain evidence="19">K2</strain>
    </source>
</reference>
<dbReference type="CDD" id="cd01450">
    <property type="entry name" value="vWFA_subfamily_ECM"/>
    <property type="match status" value="1"/>
</dbReference>
<dbReference type="Pfam" id="PF07645">
    <property type="entry name" value="EGF_CA"/>
    <property type="match status" value="1"/>
</dbReference>
<dbReference type="InterPro" id="IPR018097">
    <property type="entry name" value="EGF_Ca-bd_CS"/>
</dbReference>
<dbReference type="Pfam" id="PF02494">
    <property type="entry name" value="HYR"/>
    <property type="match status" value="2"/>
</dbReference>
<dbReference type="PRINTS" id="PR00895">
    <property type="entry name" value="PENTAXIN"/>
</dbReference>
<keyword evidence="6" id="KW-0472">Membrane</keyword>
<dbReference type="InterPro" id="IPR001759">
    <property type="entry name" value="PTX_dom"/>
</dbReference>
<dbReference type="Pfam" id="PF12661">
    <property type="entry name" value="hEGF"/>
    <property type="match status" value="1"/>
</dbReference>
<dbReference type="GO" id="GO:0016020">
    <property type="term" value="C:membrane"/>
    <property type="evidence" value="ECO:0007669"/>
    <property type="project" value="UniProtKB-SubCell"/>
</dbReference>
<dbReference type="Gene3D" id="2.10.70.10">
    <property type="entry name" value="Complement Module, domain 1"/>
    <property type="match status" value="7"/>
</dbReference>
<dbReference type="SMART" id="SM00159">
    <property type="entry name" value="PTX"/>
    <property type="match status" value="1"/>
</dbReference>
<feature type="domain" description="Sushi" evidence="17">
    <location>
        <begin position="1701"/>
        <end position="1758"/>
    </location>
</feature>